<dbReference type="Proteomes" id="UP000439780">
    <property type="component" value="Unassembled WGS sequence"/>
</dbReference>
<dbReference type="OrthoDB" id="8778913at2"/>
<dbReference type="RefSeq" id="WP_160751548.1">
    <property type="nucleotide sequence ID" value="NZ_WTYA01000001.1"/>
</dbReference>
<name>A0A845ADB8_9SPHN</name>
<reference evidence="1 2" key="1">
    <citation type="submission" date="2019-12" db="EMBL/GenBank/DDBJ databases">
        <title>Genomic-based taxomic classification of the family Erythrobacteraceae.</title>
        <authorList>
            <person name="Xu L."/>
        </authorList>
    </citation>
    <scope>NUCLEOTIDE SEQUENCE [LARGE SCALE GENOMIC DNA]</scope>
    <source>
        <strain evidence="1 2">KEMB 9005-328</strain>
    </source>
</reference>
<accession>A0A845ADB8</accession>
<dbReference type="EMBL" id="WTYA01000001">
    <property type="protein sequence ID" value="MXP27233.1"/>
    <property type="molecule type" value="Genomic_DNA"/>
</dbReference>
<evidence type="ECO:0000313" key="2">
    <source>
        <dbReference type="Proteomes" id="UP000439780"/>
    </source>
</evidence>
<organism evidence="1 2">
    <name type="scientific">Qipengyuania algicida</name>
    <dbReference type="NCBI Taxonomy" id="1836209"/>
    <lineage>
        <taxon>Bacteria</taxon>
        <taxon>Pseudomonadati</taxon>
        <taxon>Pseudomonadota</taxon>
        <taxon>Alphaproteobacteria</taxon>
        <taxon>Sphingomonadales</taxon>
        <taxon>Erythrobacteraceae</taxon>
        <taxon>Qipengyuania</taxon>
    </lineage>
</organism>
<keyword evidence="2" id="KW-1185">Reference proteome</keyword>
<dbReference type="AlphaFoldDB" id="A0A845ADB8"/>
<proteinExistence type="predicted"/>
<evidence type="ECO:0000313" key="1">
    <source>
        <dbReference type="EMBL" id="MXP27233.1"/>
    </source>
</evidence>
<protein>
    <submittedName>
        <fullName evidence="1">Transposase</fullName>
    </submittedName>
</protein>
<gene>
    <name evidence="1" type="ORF">GRI58_00155</name>
</gene>
<sequence>MPRLIDCADSGVADVAETVAMLGGEGFDPADERSHATAALALRRLGNNRAFLGDMLVEGLRERHREIGETSAYGAQAIMLARLPGGHLIRANIWPSENDACFQVSGARSFVYGLPHDHNFSFLTVGYFGPGYESDYYEYDHAETIGYRGERPALRFIERCALSEGKLMLYRAHVDVHAQLPAFHVGLAHHRAQRSEGGVDRPIWLRSGHRRDYGGAQSYLDRNLPALCRGAGRG</sequence>
<comment type="caution">
    <text evidence="1">The sequence shown here is derived from an EMBL/GenBank/DDBJ whole genome shotgun (WGS) entry which is preliminary data.</text>
</comment>